<dbReference type="InterPro" id="IPR018247">
    <property type="entry name" value="EF_Hand_1_Ca_BS"/>
</dbReference>
<keyword evidence="4" id="KW-0106">Calcium</keyword>
<evidence type="ECO:0000313" key="8">
    <source>
        <dbReference type="Proteomes" id="UP000184314"/>
    </source>
</evidence>
<evidence type="ECO:0000256" key="3">
    <source>
        <dbReference type="ARBA" id="ARBA00022729"/>
    </source>
</evidence>
<feature type="compositionally biased region" description="Acidic residues" evidence="5">
    <location>
        <begin position="355"/>
        <end position="367"/>
    </location>
</feature>
<dbReference type="Pfam" id="PF24346">
    <property type="entry name" value="DUF7507"/>
    <property type="match status" value="1"/>
</dbReference>
<evidence type="ECO:0000256" key="1">
    <source>
        <dbReference type="ARBA" id="ARBA00004613"/>
    </source>
</evidence>
<evidence type="ECO:0000256" key="5">
    <source>
        <dbReference type="SAM" id="MobiDB-lite"/>
    </source>
</evidence>
<gene>
    <name evidence="7" type="ORF">SAMN04488007_1055</name>
</gene>
<feature type="compositionally biased region" description="Acidic residues" evidence="5">
    <location>
        <begin position="1874"/>
        <end position="1885"/>
    </location>
</feature>
<dbReference type="Gene3D" id="2.60.40.3440">
    <property type="match status" value="1"/>
</dbReference>
<dbReference type="STRING" id="228958.SAMN04488007_1055"/>
<feature type="region of interest" description="Disordered" evidence="5">
    <location>
        <begin position="1874"/>
        <end position="1897"/>
    </location>
</feature>
<dbReference type="NCBIfam" id="NF012196">
    <property type="entry name" value="Ig_like_ice"/>
    <property type="match status" value="1"/>
</dbReference>
<dbReference type="RefSeq" id="WP_073241896.1">
    <property type="nucleotide sequence ID" value="NZ_FQZX01000001.1"/>
</dbReference>
<dbReference type="InterPro" id="IPR049826">
    <property type="entry name" value="Ig-like_ice"/>
</dbReference>
<dbReference type="Pfam" id="PF13585">
    <property type="entry name" value="CHU_C"/>
    <property type="match status" value="1"/>
</dbReference>
<reference evidence="8" key="1">
    <citation type="submission" date="2016-11" db="EMBL/GenBank/DDBJ databases">
        <authorList>
            <person name="Varghese N."/>
            <person name="Submissions S."/>
        </authorList>
    </citation>
    <scope>NUCLEOTIDE SEQUENCE [LARGE SCALE GENOMIC DNA]</scope>
    <source>
        <strain evidence="8">DSM 16478</strain>
    </source>
</reference>
<name>A0A1M6L792_9FLAO</name>
<comment type="subcellular location">
    <subcellularLocation>
        <location evidence="1">Secreted</location>
    </subcellularLocation>
</comment>
<evidence type="ECO:0000256" key="2">
    <source>
        <dbReference type="ARBA" id="ARBA00022525"/>
    </source>
</evidence>
<accession>A0A1M6L792</accession>
<evidence type="ECO:0000313" key="7">
    <source>
        <dbReference type="EMBL" id="SHJ67081.1"/>
    </source>
</evidence>
<keyword evidence="3" id="KW-0732">Signal</keyword>
<evidence type="ECO:0000256" key="4">
    <source>
        <dbReference type="ARBA" id="ARBA00022837"/>
    </source>
</evidence>
<keyword evidence="8" id="KW-1185">Reference proteome</keyword>
<dbReference type="InterPro" id="IPR055354">
    <property type="entry name" value="DUF7507"/>
</dbReference>
<dbReference type="Gene3D" id="2.60.40.10">
    <property type="entry name" value="Immunoglobulins"/>
    <property type="match status" value="1"/>
</dbReference>
<organism evidence="7 8">
    <name type="scientific">Maribacter aquivivus</name>
    <dbReference type="NCBI Taxonomy" id="228958"/>
    <lineage>
        <taxon>Bacteria</taxon>
        <taxon>Pseudomonadati</taxon>
        <taxon>Bacteroidota</taxon>
        <taxon>Flavobacteriia</taxon>
        <taxon>Flavobacteriales</taxon>
        <taxon>Flavobacteriaceae</taxon>
        <taxon>Maribacter</taxon>
    </lineage>
</organism>
<dbReference type="NCBIfam" id="TIGR01451">
    <property type="entry name" value="B_ant_repeat"/>
    <property type="match status" value="1"/>
</dbReference>
<dbReference type="InterPro" id="IPR059100">
    <property type="entry name" value="TSP3_bac"/>
</dbReference>
<protein>
    <submittedName>
        <fullName evidence="7">C-terminal domain of CHU protein family protein</fullName>
    </submittedName>
</protein>
<keyword evidence="2" id="KW-0964">Secreted</keyword>
<dbReference type="PROSITE" id="PS00018">
    <property type="entry name" value="EF_HAND_1"/>
    <property type="match status" value="1"/>
</dbReference>
<feature type="region of interest" description="Disordered" evidence="5">
    <location>
        <begin position="346"/>
        <end position="368"/>
    </location>
</feature>
<dbReference type="Proteomes" id="UP000184314">
    <property type="component" value="Unassembled WGS sequence"/>
</dbReference>
<dbReference type="Pfam" id="PF18884">
    <property type="entry name" value="TSP3_bac"/>
    <property type="match status" value="2"/>
</dbReference>
<dbReference type="InterPro" id="IPR047589">
    <property type="entry name" value="DUF11_rpt"/>
</dbReference>
<proteinExistence type="predicted"/>
<feature type="domain" description="DUF7507" evidence="6">
    <location>
        <begin position="241"/>
        <end position="353"/>
    </location>
</feature>
<dbReference type="EMBL" id="FQZX01000001">
    <property type="protein sequence ID" value="SHJ67081.1"/>
    <property type="molecule type" value="Genomic_DNA"/>
</dbReference>
<dbReference type="InterPro" id="IPR013783">
    <property type="entry name" value="Ig-like_fold"/>
</dbReference>
<evidence type="ECO:0000259" key="6">
    <source>
        <dbReference type="Pfam" id="PF24346"/>
    </source>
</evidence>
<dbReference type="OrthoDB" id="1236981at2"/>
<dbReference type="Pfam" id="PF17963">
    <property type="entry name" value="Big_9"/>
    <property type="match status" value="1"/>
</dbReference>
<sequence>MTKPTTTYLIQYTAWKKVFTFFLLVLVNSVLFSQKTTGWDEIGSTNIYESYSSDNLVRVECRVTGGVSISGEDTMGCISDNTYGNPDPVIFGETSLGISINPLFSGSIEFHFFDAVTGDEVFITNPYLNVDKVGTFGALPLPFLTGTNTGVFTSTNGTWTNIGKNGDIFVSTNTEFKIDADALLSFNGGECGNNSFDGTGGGTMKMDDAVKSINMDVSVSGLLSLFQEDVEFVISNLIIAEPEIEVTKTVLNSFSSPVVTGDAVDYTIEVENTGNVKVTNVALTDTFKDASGNTITLSNAPSFSSATMSSLEGTLLAGEVATYSASHILTANEIAEGGVINQVSVLADSPYGPGDTDDLSDDGDDTDGNLLDDTTDSFFPIPLENTETVEKNNSVDILVTNNDDFGGNGPNSGSIFIVSTPTNGSVSLNNNGTATNPVDDYFTYTPDTDYTGTDSFIYGITDSKGYTQHATVTITVYACPNAGIDGTLNICQGDSFTNADLFAQLSGSPDAGGTWFDNGDGTHTYTVAAIAPCIADDESIVTVTEQAQPNAGIDGTLNICAGATFTNADLFAQLTGNPDTGGTWADNGDGTHTYTVAAIAPCTADDESIVTVTEQAQPNAGIDGTLNICVGDSFDNNDLFAQLTGNPDTGGTWFDNGDGTHTYTVAAITPCTTDDESIVTVTQQAQPNAGVDGTLNICSGDSFDNNDLFAQLTGSPDTGGTWVDNGNGTHTYTVAATAPCTIDDESIVTVTQQAQPNAGVDGVLNICQGDTFDNNDLFAQLTGSPDTGGTWVDNGNGTHTYTVAATAPCTTDDESIVTVTQQAQPNAGIDGTLNICQGDTFDNNDLFSQLTGSPDSGGTWVDNGNGTHTYTVAAIAPCATDDESIVTVTQQAQPNAGIDATLNICVGDSFDNNDLFAQLTGSPDTGGTWVDNGNGTHTYTVDATAPCTTDDESIVTVTQQAQPNAGIDGTLNICQGATFDNDDLFAQLTGSPDTGGTWADNGDGTHTYTVAATAPCTTDDESIVTVTEQAQPNAGIDGTLNICEGDTITNADLFAQLSGSPDAGGTWFDNGDGTYKYTVSAISPCTLDDESIVTVTQQAQPNAGFDGTLNICQGDTFDNNDLFAQLTGNPDTGGTWVDNGNGTHTYTVTATAPCTTDDESIVTVSEQAQPNAGIDGTLNICAGATFDNDDLFAQLTGNPDSGGTWVDNGDGTHSYTVTATAPCALDDESIVTITQQAQPNAGIDGTLNICQGDTFDNNDLFAQLTGSPDTGGSWTDNGDGTHTYTVSAISPCTVDDESIVTVNQQAQPNAGIDGSLNICTGDTFDNDDLFAQLTGNPDTGGTWVDNGDGTHSYTVTAAAPCTTDDESIVTVTEQAQPNAGGDGTLNICQGATFDNDDLFGQLTGNPETGGTWADNGNGTHSYTVTAAAPCTTDDESIVTVTEQAQPNAGGDGTLNICQGATFDNDDLFGQLTGNPETGGTWADNGNGTHTYTVAAIAPCTIDDESTVTVTEQAQPNAGIDGTLNICSGDSFDNNDLFAQLTGSPDTGGTWVDNGNGTHTYTVAATAPCTTDDESIVTVTEQAQPNAGIDGTLNICEGDTITNADLFAQLSGSPDAGGTWADNGNDTFSYTVSGIAPCATNDTSIVTVEFNQTDADGNGIIDCKETIIVLPIITIDDVTVDNIVNETEAQNPVSITGTVSGDFITGDIVTLIINANDYTGPVNENGFFEISVPGTDLEADVDSTIIASVTTLTIEGNTGSASDQHTYIVDTEPPLVDSFETMDTFPILLGLGSPNEILNITVEVGDTGIILEYIINTDINGIWEIHTDVDVPENNSFPIIDSEITLFITAVDLAGNEGNGEVIIIFDNEILNNDSDNDGLPDDEELSLGTDPNNPDTDGDGIMDGQEVVDETNPLDPCDSIGGTPPSGSGCDLYVELDLVKPGDIMNGGFEIINIERFPENIVKIYNRYGVLVWEVEGYENDTKAFTGISEGRITINQNEKLPSGTYYYDIYYTDKGEQKMLTGYLYLIR</sequence>